<keyword evidence="2" id="KW-1185">Reference proteome</keyword>
<protein>
    <recommendedName>
        <fullName evidence="3">Mub B2-like domain-containing protein</fullName>
    </recommendedName>
</protein>
<dbReference type="Gene3D" id="2.60.40.4300">
    <property type="match status" value="1"/>
</dbReference>
<proteinExistence type="predicted"/>
<dbReference type="Proteomes" id="UP000033558">
    <property type="component" value="Unassembled WGS sequence"/>
</dbReference>
<dbReference type="OrthoDB" id="2329088at2"/>
<evidence type="ECO:0000313" key="2">
    <source>
        <dbReference type="Proteomes" id="UP000033558"/>
    </source>
</evidence>
<reference evidence="1 2" key="1">
    <citation type="submission" date="2015-01" db="EMBL/GenBank/DDBJ databases">
        <title>Comparative genomics of the lactic acid bacteria isolated from the honey bee gut.</title>
        <authorList>
            <person name="Ellegaard K.M."/>
            <person name="Tamarit D."/>
            <person name="Javelind E."/>
            <person name="Olofsson T."/>
            <person name="Andersson S.G."/>
            <person name="Vasquez A."/>
        </authorList>
    </citation>
    <scope>NUCLEOTIDE SEQUENCE [LARGE SCALE GENOMIC DNA]</scope>
    <source>
        <strain evidence="1 2">Bin4</strain>
    </source>
</reference>
<evidence type="ECO:0008006" key="3">
    <source>
        <dbReference type="Google" id="ProtNLM"/>
    </source>
</evidence>
<accession>A0A0F4LV00</accession>
<dbReference type="HOGENOM" id="CLU_2437131_0_0_9"/>
<comment type="caution">
    <text evidence="1">The sequence shown here is derived from an EMBL/GenBank/DDBJ whole genome shotgun (WGS) entry which is preliminary data.</text>
</comment>
<dbReference type="PATRIC" id="fig|1218492.5.peg.776"/>
<dbReference type="AlphaFoldDB" id="A0A0F4LV00"/>
<evidence type="ECO:0000313" key="1">
    <source>
        <dbReference type="EMBL" id="KJY62430.1"/>
    </source>
</evidence>
<organism evidence="1 2">
    <name type="scientific">Bombilactobacillus mellifer</name>
    <dbReference type="NCBI Taxonomy" id="1218492"/>
    <lineage>
        <taxon>Bacteria</taxon>
        <taxon>Bacillati</taxon>
        <taxon>Bacillota</taxon>
        <taxon>Bacilli</taxon>
        <taxon>Lactobacillales</taxon>
        <taxon>Lactobacillaceae</taxon>
        <taxon>Bombilactobacillus</taxon>
    </lineage>
</organism>
<name>A0A0F4LV00_9LACO</name>
<sequence length="90" mass="10277">MELTGRDQVTTYDWDSKPAFTQTTETQTKVRTINIYRPNGQVKTYLQTAVISRPVTINADGSKTYGNWSTDQWESYVVQELQGTQPVKSK</sequence>
<dbReference type="RefSeq" id="WP_046316131.1">
    <property type="nucleotide sequence ID" value="NZ_JBHSZT010000001.1"/>
</dbReference>
<gene>
    <name evidence="1" type="ORF">JG30_06410</name>
</gene>
<dbReference type="EMBL" id="JXJQ01000006">
    <property type="protein sequence ID" value="KJY62430.1"/>
    <property type="molecule type" value="Genomic_DNA"/>
</dbReference>